<accession>A0AAW2E7X1</accession>
<dbReference type="Proteomes" id="UP001459277">
    <property type="component" value="Unassembled WGS sequence"/>
</dbReference>
<gene>
    <name evidence="2" type="ORF">SO802_004320</name>
</gene>
<proteinExistence type="predicted"/>
<reference evidence="2 3" key="1">
    <citation type="submission" date="2024-01" db="EMBL/GenBank/DDBJ databases">
        <title>A telomere-to-telomere, gap-free genome of sweet tea (Lithocarpus litseifolius).</title>
        <authorList>
            <person name="Zhou J."/>
        </authorList>
    </citation>
    <scope>NUCLEOTIDE SEQUENCE [LARGE SCALE GENOMIC DNA]</scope>
    <source>
        <strain evidence="2">Zhou-2022a</strain>
        <tissue evidence="2">Leaf</tissue>
    </source>
</reference>
<evidence type="ECO:0000313" key="3">
    <source>
        <dbReference type="Proteomes" id="UP001459277"/>
    </source>
</evidence>
<dbReference type="EMBL" id="JAZDWU010000001">
    <property type="protein sequence ID" value="KAL0017251.1"/>
    <property type="molecule type" value="Genomic_DNA"/>
</dbReference>
<feature type="compositionally biased region" description="Polar residues" evidence="1">
    <location>
        <begin position="225"/>
        <end position="239"/>
    </location>
</feature>
<evidence type="ECO:0000313" key="2">
    <source>
        <dbReference type="EMBL" id="KAL0017251.1"/>
    </source>
</evidence>
<evidence type="ECO:0000256" key="1">
    <source>
        <dbReference type="SAM" id="MobiDB-lite"/>
    </source>
</evidence>
<evidence type="ECO:0008006" key="4">
    <source>
        <dbReference type="Google" id="ProtNLM"/>
    </source>
</evidence>
<protein>
    <recommendedName>
        <fullName evidence="4">RNase H type-1 domain-containing protein</fullName>
    </recommendedName>
</protein>
<feature type="region of interest" description="Disordered" evidence="1">
    <location>
        <begin position="195"/>
        <end position="239"/>
    </location>
</feature>
<comment type="caution">
    <text evidence="2">The sequence shown here is derived from an EMBL/GenBank/DDBJ whole genome shotgun (WGS) entry which is preliminary data.</text>
</comment>
<organism evidence="2 3">
    <name type="scientific">Lithocarpus litseifolius</name>
    <dbReference type="NCBI Taxonomy" id="425828"/>
    <lineage>
        <taxon>Eukaryota</taxon>
        <taxon>Viridiplantae</taxon>
        <taxon>Streptophyta</taxon>
        <taxon>Embryophyta</taxon>
        <taxon>Tracheophyta</taxon>
        <taxon>Spermatophyta</taxon>
        <taxon>Magnoliopsida</taxon>
        <taxon>eudicotyledons</taxon>
        <taxon>Gunneridae</taxon>
        <taxon>Pentapetalae</taxon>
        <taxon>rosids</taxon>
        <taxon>fabids</taxon>
        <taxon>Fagales</taxon>
        <taxon>Fagaceae</taxon>
        <taxon>Lithocarpus</taxon>
    </lineage>
</organism>
<keyword evidence="3" id="KW-1185">Reference proteome</keyword>
<name>A0AAW2E7X1_9ROSI</name>
<feature type="compositionally biased region" description="Basic and acidic residues" evidence="1">
    <location>
        <begin position="195"/>
        <end position="216"/>
    </location>
</feature>
<dbReference type="AlphaFoldDB" id="A0AAW2E7X1"/>
<sequence>MAENLCKSVGQVIHSYDRFETVCGDFMRVRVEIDVHKPLCRGRKKKVVRVCGIGAPAAASSRGPDLSSETLVMNTVVELPSRANVQLGKQRPSETSLEGEHGMGTSLPLDGAISDILRDEDAFQNHLKEIDMELEGYMHPTKGIHESFSLEVGKADGQEIGVIMVQESTLAETNSKIMDVAVEAEVDLPKIVTHMNKEEGSHFSPKGCEEQDKQRQESPSVGLGQPSSELDNATSVGPNTRTWKRLQHQPMHVGTVVAKDVEVGTKRKHKPEICISEPTENPEVKKRREDDEVLEMRSLLQASRFGECNFFIVPRSGNRVAHGLAQYAKNLSDSCTWMVICPLS</sequence>